<keyword evidence="8 9" id="KW-0472">Membrane</keyword>
<name>A0ABU0I2J5_9HYPH</name>
<keyword evidence="6 9" id="KW-0812">Transmembrane</keyword>
<organism evidence="11 12">
    <name type="scientific">Methylobacterium aerolatum</name>
    <dbReference type="NCBI Taxonomy" id="418708"/>
    <lineage>
        <taxon>Bacteria</taxon>
        <taxon>Pseudomonadati</taxon>
        <taxon>Pseudomonadota</taxon>
        <taxon>Alphaproteobacteria</taxon>
        <taxon>Hyphomicrobiales</taxon>
        <taxon>Methylobacteriaceae</taxon>
        <taxon>Methylobacterium</taxon>
    </lineage>
</organism>
<dbReference type="PANTHER" id="PTHR30386:SF26">
    <property type="entry name" value="TRANSPORT PROTEIN COMB"/>
    <property type="match status" value="1"/>
</dbReference>
<proteinExistence type="inferred from homology"/>
<gene>
    <name evidence="11" type="ORF">QO012_003330</name>
</gene>
<dbReference type="InterPro" id="IPR050739">
    <property type="entry name" value="MFP"/>
</dbReference>
<accession>A0ABU0I2J5</accession>
<keyword evidence="4 9" id="KW-1003">Cell membrane</keyword>
<evidence type="ECO:0000256" key="5">
    <source>
        <dbReference type="ARBA" id="ARBA00022519"/>
    </source>
</evidence>
<comment type="caution">
    <text evidence="11">The sequence shown here is derived from an EMBL/GenBank/DDBJ whole genome shotgun (WGS) entry which is preliminary data.</text>
</comment>
<reference evidence="11 12" key="1">
    <citation type="submission" date="2023-07" db="EMBL/GenBank/DDBJ databases">
        <title>Genomic Encyclopedia of Type Strains, Phase IV (KMG-IV): sequencing the most valuable type-strain genomes for metagenomic binning, comparative biology and taxonomic classification.</title>
        <authorList>
            <person name="Goeker M."/>
        </authorList>
    </citation>
    <scope>NUCLEOTIDE SEQUENCE [LARGE SCALE GENOMIC DNA]</scope>
    <source>
        <strain evidence="11 12">DSM 19013</strain>
    </source>
</reference>
<evidence type="ECO:0000256" key="3">
    <source>
        <dbReference type="ARBA" id="ARBA00022448"/>
    </source>
</evidence>
<evidence type="ECO:0000259" key="10">
    <source>
        <dbReference type="Pfam" id="PF26002"/>
    </source>
</evidence>
<evidence type="ECO:0000256" key="6">
    <source>
        <dbReference type="ARBA" id="ARBA00022692"/>
    </source>
</evidence>
<dbReference type="Gene3D" id="2.40.30.170">
    <property type="match status" value="1"/>
</dbReference>
<dbReference type="RefSeq" id="WP_238201898.1">
    <property type="nucleotide sequence ID" value="NZ_BPQE01000006.1"/>
</dbReference>
<dbReference type="EMBL" id="JAUSVP010000010">
    <property type="protein sequence ID" value="MDQ0448818.1"/>
    <property type="molecule type" value="Genomic_DNA"/>
</dbReference>
<evidence type="ECO:0000313" key="12">
    <source>
        <dbReference type="Proteomes" id="UP001231124"/>
    </source>
</evidence>
<dbReference type="InterPro" id="IPR058982">
    <property type="entry name" value="Beta-barrel_AprE"/>
</dbReference>
<feature type="transmembrane region" description="Helical" evidence="9">
    <location>
        <begin position="32"/>
        <end position="51"/>
    </location>
</feature>
<dbReference type="NCBIfam" id="TIGR01843">
    <property type="entry name" value="type_I_hlyD"/>
    <property type="match status" value="1"/>
</dbReference>
<protein>
    <recommendedName>
        <fullName evidence="9">Membrane fusion protein (MFP) family protein</fullName>
    </recommendedName>
</protein>
<comment type="similarity">
    <text evidence="2 9">Belongs to the membrane fusion protein (MFP) (TC 8.A.1) family.</text>
</comment>
<evidence type="ECO:0000256" key="8">
    <source>
        <dbReference type="ARBA" id="ARBA00023136"/>
    </source>
</evidence>
<sequence length="448" mass="49830">MRPDADPERTLRRFASETDEIREAPEPLTARLILLTLTAFLVTCLGLTAMAQVDRVVTSERGKIVSTQAVMVFQALDASIIKTIDVREGDQVRRGQLLATLDPTFANADAAQLKQQVASLDAQIARAEAEQEQRALQFGPTRDPDQRRYNDLQRALYEQRVAQFKAQLSSFDEKIQQSTATIQKLQGDEARLEEREKIAHQIEMMRQQLVDRQAGSLLNLLLATDQRLELLRTLENGRNGLVEARHQLASTIADRDAFRRQWQSALSQEIVAARNARDTAMGQRRKADRREELIRLEAAEDGVVLNMAKLSVGSVLREGDQLLSLMPLSAPLEAEIHVAARNIGFIRAGDPATLKVDAFNFIEHGTAEGHLRWISEGAFTTDDDGKPVEAYYKARVSVEKVNFVRVPASFRLIPGMTLTADVHIGTRSVMAYVVGGALRGAGEAMREP</sequence>
<comment type="subcellular location">
    <subcellularLocation>
        <location evidence="1 9">Cell inner membrane</location>
        <topology evidence="1 9">Single-pass membrane protein</topology>
    </subcellularLocation>
</comment>
<keyword evidence="12" id="KW-1185">Reference proteome</keyword>
<keyword evidence="7 9" id="KW-1133">Transmembrane helix</keyword>
<dbReference type="InterPro" id="IPR010129">
    <property type="entry name" value="T1SS_HlyD"/>
</dbReference>
<dbReference type="PRINTS" id="PR01490">
    <property type="entry name" value="RTXTOXIND"/>
</dbReference>
<dbReference type="PANTHER" id="PTHR30386">
    <property type="entry name" value="MEMBRANE FUSION SUBUNIT OF EMRAB-TOLC MULTIDRUG EFFLUX PUMP"/>
    <property type="match status" value="1"/>
</dbReference>
<keyword evidence="5 9" id="KW-0997">Cell inner membrane</keyword>
<evidence type="ECO:0000256" key="4">
    <source>
        <dbReference type="ARBA" id="ARBA00022475"/>
    </source>
</evidence>
<evidence type="ECO:0000256" key="9">
    <source>
        <dbReference type="RuleBase" id="RU365093"/>
    </source>
</evidence>
<evidence type="ECO:0000256" key="7">
    <source>
        <dbReference type="ARBA" id="ARBA00022989"/>
    </source>
</evidence>
<evidence type="ECO:0000256" key="2">
    <source>
        <dbReference type="ARBA" id="ARBA00009477"/>
    </source>
</evidence>
<feature type="domain" description="AprE-like beta-barrel" evidence="10">
    <location>
        <begin position="333"/>
        <end position="424"/>
    </location>
</feature>
<evidence type="ECO:0000256" key="1">
    <source>
        <dbReference type="ARBA" id="ARBA00004377"/>
    </source>
</evidence>
<evidence type="ECO:0000313" key="11">
    <source>
        <dbReference type="EMBL" id="MDQ0448818.1"/>
    </source>
</evidence>
<dbReference type="Proteomes" id="UP001231124">
    <property type="component" value="Unassembled WGS sequence"/>
</dbReference>
<keyword evidence="3 9" id="KW-0813">Transport</keyword>
<dbReference type="Gene3D" id="2.40.50.100">
    <property type="match status" value="1"/>
</dbReference>
<dbReference type="Pfam" id="PF26002">
    <property type="entry name" value="Beta-barrel_AprE"/>
    <property type="match status" value="1"/>
</dbReference>